<dbReference type="Pfam" id="PF13489">
    <property type="entry name" value="Methyltransf_23"/>
    <property type="match status" value="1"/>
</dbReference>
<dbReference type="EC" id="2.1.1.-" evidence="3"/>
<evidence type="ECO:0000259" key="2">
    <source>
        <dbReference type="Pfam" id="PF08484"/>
    </source>
</evidence>
<dbReference type="InterPro" id="IPR038576">
    <property type="entry name" value="Methyltransf_Zn-bd_dom_put_sf"/>
</dbReference>
<reference evidence="3 4" key="1">
    <citation type="submission" date="2023-08" db="EMBL/GenBank/DDBJ databases">
        <title>Phytohabitans sansha sp. nov., isolated from marine sediment.</title>
        <authorList>
            <person name="Zhao Y."/>
            <person name="Yi K."/>
        </authorList>
    </citation>
    <scope>NUCLEOTIDE SEQUENCE [LARGE SCALE GENOMIC DNA]</scope>
    <source>
        <strain evidence="3 4">ZYX-F-186</strain>
    </source>
</reference>
<dbReference type="Proteomes" id="UP001230908">
    <property type="component" value="Unassembled WGS sequence"/>
</dbReference>
<evidence type="ECO:0000313" key="3">
    <source>
        <dbReference type="EMBL" id="MDQ7907420.1"/>
    </source>
</evidence>
<feature type="domain" description="Methyltransferase putative zinc binding" evidence="1">
    <location>
        <begin position="11"/>
        <end position="72"/>
    </location>
</feature>
<protein>
    <submittedName>
        <fullName evidence="3">Class I SAM-dependent methyltransferase</fullName>
        <ecNumber evidence="3">2.1.1.-</ecNumber>
    </submittedName>
</protein>
<dbReference type="GO" id="GO:0032259">
    <property type="term" value="P:methylation"/>
    <property type="evidence" value="ECO:0007669"/>
    <property type="project" value="UniProtKB-KW"/>
</dbReference>
<dbReference type="Gene3D" id="3.40.50.720">
    <property type="entry name" value="NAD(P)-binding Rossmann-like Domain"/>
    <property type="match status" value="1"/>
</dbReference>
<dbReference type="RefSeq" id="WP_308714698.1">
    <property type="nucleotide sequence ID" value="NZ_JAVHUY010000022.1"/>
</dbReference>
<evidence type="ECO:0000259" key="1">
    <source>
        <dbReference type="Pfam" id="PF08421"/>
    </source>
</evidence>
<comment type="caution">
    <text evidence="3">The sequence shown here is derived from an EMBL/GenBank/DDBJ whole genome shotgun (WGS) entry which is preliminary data.</text>
</comment>
<dbReference type="InterPro" id="IPR013691">
    <property type="entry name" value="MeTrfase_14"/>
</dbReference>
<dbReference type="Gene3D" id="6.20.50.110">
    <property type="entry name" value="Methyltransferase, zinc-binding domain"/>
    <property type="match status" value="1"/>
</dbReference>
<keyword evidence="3" id="KW-0808">Transferase</keyword>
<accession>A0ABU0ZK60</accession>
<feature type="domain" description="C-methyltransferase" evidence="2">
    <location>
        <begin position="252"/>
        <end position="408"/>
    </location>
</feature>
<dbReference type="PANTHER" id="PTHR43861">
    <property type="entry name" value="TRANS-ACONITATE 2-METHYLTRANSFERASE-RELATED"/>
    <property type="match status" value="1"/>
</dbReference>
<dbReference type="PANTHER" id="PTHR43861:SF5">
    <property type="entry name" value="BLL5978 PROTEIN"/>
    <property type="match status" value="1"/>
</dbReference>
<dbReference type="SUPFAM" id="SSF53335">
    <property type="entry name" value="S-adenosyl-L-methionine-dependent methyltransferases"/>
    <property type="match status" value="1"/>
</dbReference>
<dbReference type="InterPro" id="IPR013630">
    <property type="entry name" value="Methyltransf_Zn-bd_dom_put"/>
</dbReference>
<dbReference type="GO" id="GO:0008168">
    <property type="term" value="F:methyltransferase activity"/>
    <property type="evidence" value="ECO:0007669"/>
    <property type="project" value="UniProtKB-KW"/>
</dbReference>
<dbReference type="Pfam" id="PF08421">
    <property type="entry name" value="Methyltransf_13"/>
    <property type="match status" value="1"/>
</dbReference>
<keyword evidence="3" id="KW-0489">Methyltransferase</keyword>
<keyword evidence="4" id="KW-1185">Reference proteome</keyword>
<proteinExistence type="predicted"/>
<dbReference type="Gene3D" id="6.10.250.3100">
    <property type="match status" value="1"/>
</dbReference>
<organism evidence="3 4">
    <name type="scientific">Phytohabitans maris</name>
    <dbReference type="NCBI Taxonomy" id="3071409"/>
    <lineage>
        <taxon>Bacteria</taxon>
        <taxon>Bacillati</taxon>
        <taxon>Actinomycetota</taxon>
        <taxon>Actinomycetes</taxon>
        <taxon>Micromonosporales</taxon>
        <taxon>Micromonosporaceae</taxon>
    </lineage>
</organism>
<dbReference type="InterPro" id="IPR029063">
    <property type="entry name" value="SAM-dependent_MTases_sf"/>
</dbReference>
<evidence type="ECO:0000313" key="4">
    <source>
        <dbReference type="Proteomes" id="UP001230908"/>
    </source>
</evidence>
<dbReference type="EMBL" id="JAVHUY010000022">
    <property type="protein sequence ID" value="MDQ7907420.1"/>
    <property type="molecule type" value="Genomic_DNA"/>
</dbReference>
<sequence>MRDIIRRVDRCRVCGNDDWLEVMSLGSTPLANGFLDPAPAYPDEPVYPVDVIACRRCWLMSLRHVVDPQVLFTHYVYLTSESDQMAQHMRRIVEWSTRKLGLTAGDLVVELGSNIGTQLEIFAAAGLRTVGVDPARNLARIANDRGVETVADFFGPHVAGPIAQKHGRAKLVLGRQCFAHIDDVHHVLDGVDAVLAPDGALAIEVPYLVDLLDQNQFDTIYHEHLSYYSLGTLGRLFESHGLRLVDVERADVHGGSIVAFASRPTVRPPAPSVSRLLALEEERGLSTGRPYQDLADRTRKVVDNVGGLVRDLVASGKRVAGYGAPSKGHALLQACGLDRKEIEFVTDTTPLKQGKVWAGNLIPVFTPEQARSRPPDYYLLLAWNYSSEVIRKEHEFLAQGGRFIVPIPQPRIVAEPEPARRYA</sequence>
<dbReference type="Gene3D" id="3.40.50.150">
    <property type="entry name" value="Vaccinia Virus protein VP39"/>
    <property type="match status" value="1"/>
</dbReference>
<gene>
    <name evidence="3" type="ORF">RB614_23155</name>
</gene>
<name>A0ABU0ZK60_9ACTN</name>
<dbReference type="Pfam" id="PF08484">
    <property type="entry name" value="Methyltransf_14"/>
    <property type="match status" value="1"/>
</dbReference>